<gene>
    <name evidence="3" type="ORF">PCOR1329_LOCUS33691</name>
</gene>
<evidence type="ECO:0000313" key="4">
    <source>
        <dbReference type="Proteomes" id="UP001189429"/>
    </source>
</evidence>
<accession>A0ABN9SY92</accession>
<evidence type="ECO:0000259" key="2">
    <source>
        <dbReference type="Pfam" id="PF01778"/>
    </source>
</evidence>
<dbReference type="Gene3D" id="3.30.390.110">
    <property type="match status" value="1"/>
</dbReference>
<evidence type="ECO:0000313" key="3">
    <source>
        <dbReference type="EMBL" id="CAK0837514.1"/>
    </source>
</evidence>
<dbReference type="Pfam" id="PF01778">
    <property type="entry name" value="Ribosomal_L28e"/>
    <property type="match status" value="1"/>
</dbReference>
<organism evidence="3 4">
    <name type="scientific">Prorocentrum cordatum</name>
    <dbReference type="NCBI Taxonomy" id="2364126"/>
    <lineage>
        <taxon>Eukaryota</taxon>
        <taxon>Sar</taxon>
        <taxon>Alveolata</taxon>
        <taxon>Dinophyceae</taxon>
        <taxon>Prorocentrales</taxon>
        <taxon>Prorocentraceae</taxon>
        <taxon>Prorocentrum</taxon>
    </lineage>
</organism>
<name>A0ABN9SY92_9DINO</name>
<sequence length="444" mass="48530">MQIACSPECLGAVAEAFTGQQVQVLVLRDADIVELAIAKTLRDEESCSALVKQGVEATVKEQFLKLFGFGSVLKGCQTVLAREPRVAHQEPWRARETPALATEPPASSVSAPTREQAAKKNQILLHLQLDRISSQQEALAQAVKELQQKKEVAPVEAVKTFASDVLDEGISTEGEEVVAQQAAPAAGLRTLSNKEKRELNKQRKLLDAERSLRRPGWEKDPDTEPLEVPNAEHHPAGLEWIWEQLVARAKETVRRITLALHIYNKMRAAAPASETDALAAAHALEPGNLCGLHSFKFSGIANDQVLGLAPTKTGKKDKITLTTKAKKPAKLFEPKGLLLEKGIKKSAKKGPEQLKKVMDAGFYRKDLLDLAMAKYAKIRTSFKTKKLTVKSRRAKVPWPLCLAGDGAAANRCRDCLSRTKEAGRADERAAHAALREPRAVPTAV</sequence>
<feature type="compositionally biased region" description="Basic and acidic residues" evidence="1">
    <location>
        <begin position="192"/>
        <end position="222"/>
    </location>
</feature>
<dbReference type="InterPro" id="IPR029004">
    <property type="entry name" value="Ribosomal_eL28/Mak16"/>
</dbReference>
<keyword evidence="4" id="KW-1185">Reference proteome</keyword>
<protein>
    <recommendedName>
        <fullName evidence="2">Ribosomal eL28/Mak16 domain-containing protein</fullName>
    </recommendedName>
</protein>
<proteinExistence type="predicted"/>
<feature type="domain" description="Ribosomal eL28/Mak16" evidence="2">
    <location>
        <begin position="285"/>
        <end position="380"/>
    </location>
</feature>
<dbReference type="Proteomes" id="UP001189429">
    <property type="component" value="Unassembled WGS sequence"/>
</dbReference>
<reference evidence="3" key="1">
    <citation type="submission" date="2023-10" db="EMBL/GenBank/DDBJ databases">
        <authorList>
            <person name="Chen Y."/>
            <person name="Shah S."/>
            <person name="Dougan E. K."/>
            <person name="Thang M."/>
            <person name="Chan C."/>
        </authorList>
    </citation>
    <scope>NUCLEOTIDE SEQUENCE [LARGE SCALE GENOMIC DNA]</scope>
</reference>
<evidence type="ECO:0000256" key="1">
    <source>
        <dbReference type="SAM" id="MobiDB-lite"/>
    </source>
</evidence>
<feature type="region of interest" description="Disordered" evidence="1">
    <location>
        <begin position="189"/>
        <end position="231"/>
    </location>
</feature>
<feature type="non-terminal residue" evidence="3">
    <location>
        <position position="444"/>
    </location>
</feature>
<comment type="caution">
    <text evidence="3">The sequence shown here is derived from an EMBL/GenBank/DDBJ whole genome shotgun (WGS) entry which is preliminary data.</text>
</comment>
<dbReference type="EMBL" id="CAUYUJ010014160">
    <property type="protein sequence ID" value="CAK0837514.1"/>
    <property type="molecule type" value="Genomic_DNA"/>
</dbReference>